<evidence type="ECO:0000256" key="1">
    <source>
        <dbReference type="ARBA" id="ARBA00022468"/>
    </source>
</evidence>
<dbReference type="Proteomes" id="UP000007879">
    <property type="component" value="Unassembled WGS sequence"/>
</dbReference>
<dbReference type="eggNOG" id="KOG3652">
    <property type="taxonomic scope" value="Eukaryota"/>
</dbReference>
<gene>
    <name evidence="4" type="primary">105313078</name>
</gene>
<dbReference type="STRING" id="400682.A0A1X7UMB7"/>
<dbReference type="PANTHER" id="PTHR21344">
    <property type="entry name" value="RAL GTPASE-ACTIVATING PROTEIN SUBUNIT BETA"/>
    <property type="match status" value="1"/>
</dbReference>
<reference evidence="4" key="2">
    <citation type="submission" date="2017-05" db="UniProtKB">
        <authorList>
            <consortium name="EnsemblMetazoa"/>
        </authorList>
    </citation>
    <scope>IDENTIFICATION</scope>
</reference>
<dbReference type="InterPro" id="IPR046859">
    <property type="entry name" value="RGPA/RALGAPB_N"/>
</dbReference>
<keyword evidence="5" id="KW-1185">Reference proteome</keyword>
<feature type="compositionally biased region" description="Polar residues" evidence="2">
    <location>
        <begin position="412"/>
        <end position="425"/>
    </location>
</feature>
<proteinExistence type="predicted"/>
<dbReference type="GO" id="GO:0005096">
    <property type="term" value="F:GTPase activator activity"/>
    <property type="evidence" value="ECO:0007669"/>
    <property type="project" value="UniProtKB-KW"/>
</dbReference>
<feature type="region of interest" description="Disordered" evidence="2">
    <location>
        <begin position="399"/>
        <end position="451"/>
    </location>
</feature>
<dbReference type="InterPro" id="IPR000331">
    <property type="entry name" value="Rap/Ran_GAP_dom"/>
</dbReference>
<dbReference type="EnsemblMetazoa" id="XM_019997704.1">
    <property type="protein sequence ID" value="XP_019853263.1"/>
    <property type="gene ID" value="LOC105313078"/>
</dbReference>
<evidence type="ECO:0000313" key="4">
    <source>
        <dbReference type="EnsemblMetazoa" id="Aqu2.1.29125_001"/>
    </source>
</evidence>
<organism evidence="4">
    <name type="scientific">Amphimedon queenslandica</name>
    <name type="common">Sponge</name>
    <dbReference type="NCBI Taxonomy" id="400682"/>
    <lineage>
        <taxon>Eukaryota</taxon>
        <taxon>Metazoa</taxon>
        <taxon>Porifera</taxon>
        <taxon>Demospongiae</taxon>
        <taxon>Heteroscleromorpha</taxon>
        <taxon>Haplosclerida</taxon>
        <taxon>Niphatidae</taxon>
        <taxon>Amphimedon</taxon>
    </lineage>
</organism>
<keyword evidence="1" id="KW-0343">GTPase activation</keyword>
<feature type="domain" description="Rap-GAP" evidence="3">
    <location>
        <begin position="1170"/>
        <end position="1437"/>
    </location>
</feature>
<feature type="region of interest" description="Disordered" evidence="2">
    <location>
        <begin position="1019"/>
        <end position="1045"/>
    </location>
</feature>
<dbReference type="GO" id="GO:0051056">
    <property type="term" value="P:regulation of small GTPase mediated signal transduction"/>
    <property type="evidence" value="ECO:0007669"/>
    <property type="project" value="InterPro"/>
</dbReference>
<accession>A0A1X7UMB7</accession>
<dbReference type="InterPro" id="IPR039930">
    <property type="entry name" value="RALGAPB"/>
</dbReference>
<dbReference type="OrthoDB" id="10009983at2759"/>
<dbReference type="Pfam" id="PF20412">
    <property type="entry name" value="RALGAPB_N"/>
    <property type="match status" value="1"/>
</dbReference>
<name>A0A1X7UMB7_AMPQE</name>
<reference evidence="5" key="1">
    <citation type="journal article" date="2010" name="Nature">
        <title>The Amphimedon queenslandica genome and the evolution of animal complexity.</title>
        <authorList>
            <person name="Srivastava M."/>
            <person name="Simakov O."/>
            <person name="Chapman J."/>
            <person name="Fahey B."/>
            <person name="Gauthier M.E."/>
            <person name="Mitros T."/>
            <person name="Richards G.S."/>
            <person name="Conaco C."/>
            <person name="Dacre M."/>
            <person name="Hellsten U."/>
            <person name="Larroux C."/>
            <person name="Putnam N.H."/>
            <person name="Stanke M."/>
            <person name="Adamska M."/>
            <person name="Darling A."/>
            <person name="Degnan S.M."/>
            <person name="Oakley T.H."/>
            <person name="Plachetzki D.C."/>
            <person name="Zhai Y."/>
            <person name="Adamski M."/>
            <person name="Calcino A."/>
            <person name="Cummins S.F."/>
            <person name="Goodstein D.M."/>
            <person name="Harris C."/>
            <person name="Jackson D.J."/>
            <person name="Leys S.P."/>
            <person name="Shu S."/>
            <person name="Woodcroft B.J."/>
            <person name="Vervoort M."/>
            <person name="Kosik K.S."/>
            <person name="Manning G."/>
            <person name="Degnan B.M."/>
            <person name="Rokhsar D.S."/>
        </authorList>
    </citation>
    <scope>NUCLEOTIDE SEQUENCE [LARGE SCALE GENOMIC DNA]</scope>
</reference>
<evidence type="ECO:0000313" key="5">
    <source>
        <dbReference type="Proteomes" id="UP000007879"/>
    </source>
</evidence>
<feature type="compositionally biased region" description="Low complexity" evidence="2">
    <location>
        <begin position="1284"/>
        <end position="1328"/>
    </location>
</feature>
<evidence type="ECO:0000256" key="2">
    <source>
        <dbReference type="SAM" id="MobiDB-lite"/>
    </source>
</evidence>
<feature type="region of interest" description="Disordered" evidence="2">
    <location>
        <begin position="468"/>
        <end position="492"/>
    </location>
</feature>
<evidence type="ECO:0000259" key="3">
    <source>
        <dbReference type="PROSITE" id="PS50085"/>
    </source>
</evidence>
<dbReference type="PROSITE" id="PS50085">
    <property type="entry name" value="RAPGAP"/>
    <property type="match status" value="1"/>
</dbReference>
<sequence>MYSECVSLADSILSQSSSEENVLRSFPSAVGREVVGPVIRSLQELVLGKSIGDTDPLSLPEHVQWVMQTVGYGLTLPLSELSLLQGCVDVYQDWLSSLYFQKNTVPLPIRQDPNHYAQIIFSQLSSLFVPREGEPRLLEDHAFLCKKVIDIVRSLMVVKGLNMNRDTWASVFEFLLHICDLLLSPPSQSPSLGTSLCESLIRVLFSAWLRACKDTFPVPNLWKTLREFCCRWRHHPQLIQQWSEVMFSLSAHLVSYLYGSKHLSFLRQQNSSLFGSAQFSGSDFNPLIKDLDYSITVQAWFRLLHTLGNLVDLLHPDVITGTPSFRRALGGSSVGASPLTPSVQSCVDMLPFIFEEAMSALLKQVTIFIGQDSSLNTNAKGGKGGKPLGLSAALKPGSVGFRSPSVRRKETSTALSKSTFYTPSPVQTPPSKGGEKEAEKGGGGGVSEPFYINLSPDPASPPFSALDLAASGGSGTSRGRTTGSLPRKDEGMIGKPRGNSLLHIFGVWLFEAAAWTGKDRNGLSLISKRPTSSVADIQELMKLHQRIKDYEAGRAEAISCLCHIFSQLPCGEDVLRVYLSRFYHCLSVCLTYDSQVCTGQVLTRTILGSVSLLRKDLIGFNILIPQYLSSIENILPVHVDEVKFRCDVPVNKLRRASIQILLSMLPLPLHYIHLKIPDLVTLLDSVRTVQSLSDSGDTFYSLKNRVIKLMFAAMETEKDPVNMQMLLHGFNILIHDIFIYESSVSKMMSGGGGGGEEKEDQADCVGGTEKPSDALSLNTLFHQACLSAHFALQNWSNDNIVTLAALELLSDLARLQFDALSHVGCRDAVQWVCEFIESQSQQKPFLQTKSLHTSIVAGFITLIIWIMEHPHLLAHEFCLASILRVTEFGITGTFSKSETGVILKGDKELRPISGRVGEMAEFLLYCIMEKFGSFPSPCGPAAGGSLLTEEELIKQLITNNTKSPPTTIPKFRYFLIDNSLILGLLEGSFSEEEGTLPTVTGVIRGPSSRQVWTVQLRHHPRSHNPSTLHLKSQPRPTPLATSPSCPNLVRPPWPDGGKINGLKLSGSIPNLDEIIDESSKPLHREFSQLTNNQIGVESNIQSQLKRFQDQTPFPNPARALEPPEVKKNLDTARLFLSHLGLLNMDHLQGLPGQPSLSLLDSSSLSFRSSLGSLDRMPTRYCDTVFVMYCSKGQAKPEEILRTQLPLQNKSGEYIQFLHGLGWIVDPFRHPGFTGKLRPETSEDGGSSHGILNAQIPLRPFPYYADAITEIAFVTPTHYTSANESVSSVRSVESSDSGPDSSSVSGDPLSLPPSSLLAPQPLPSWSAPSGSGVSKSQVTAGEGGGVGLSRPMRASTSQSSAGTTLTAESADTPRRRVQPPRDCAVLVVWLEVFEDHLSFPLVPMSKLLYRVGGPGGKSEPSLPVLFIHKMRSGLYQISAKTGSSPGGPLIDGMVVSSRCLSTLVRQTVINICARHRMENEGYSPPHIKRKRKIEEMSAHFGQRLTPAGLYSELITTTTVNVESSSQ</sequence>
<dbReference type="InterPro" id="IPR035974">
    <property type="entry name" value="Rap/Ran-GAP_sf"/>
</dbReference>
<dbReference type="SUPFAM" id="SSF111347">
    <property type="entry name" value="Rap/Ran-GAP"/>
    <property type="match status" value="2"/>
</dbReference>
<feature type="region of interest" description="Disordered" evidence="2">
    <location>
        <begin position="1283"/>
        <end position="1376"/>
    </location>
</feature>
<dbReference type="KEGG" id="aqu:105313078"/>
<dbReference type="InParanoid" id="A0A1X7UMB7"/>
<dbReference type="EnsemblMetazoa" id="XM_019997705.1">
    <property type="protein sequence ID" value="XP_019853264.1"/>
    <property type="gene ID" value="LOC105313078"/>
</dbReference>
<dbReference type="PANTHER" id="PTHR21344:SF1">
    <property type="entry name" value="RAL GTPASE-ACTIVATING PROTEIN SUBUNIT BETA"/>
    <property type="match status" value="1"/>
</dbReference>
<dbReference type="EnsemblMetazoa" id="Aqu2.1.29125_001">
    <property type="protein sequence ID" value="Aqu2.1.29125_001"/>
    <property type="gene ID" value="Aqu2.1.29125"/>
</dbReference>
<dbReference type="Gene3D" id="3.40.50.11210">
    <property type="entry name" value="Rap/Ran-GAP"/>
    <property type="match status" value="1"/>
</dbReference>
<feature type="compositionally biased region" description="Polar residues" evidence="2">
    <location>
        <begin position="1353"/>
        <end position="1368"/>
    </location>
</feature>
<protein>
    <recommendedName>
        <fullName evidence="3">Rap-GAP domain-containing protein</fullName>
    </recommendedName>
</protein>
<dbReference type="FunCoup" id="A0A1X7UMB7">
    <property type="interactions" value="694"/>
</dbReference>